<dbReference type="EMBL" id="JASBNA010000009">
    <property type="protein sequence ID" value="KAK7689151.1"/>
    <property type="molecule type" value="Genomic_DNA"/>
</dbReference>
<name>A0AAW0G729_9APHY</name>
<keyword evidence="3" id="KW-1185">Reference proteome</keyword>
<sequence>MADPASSVPIDPFQLLGGLLALICISFALYGIGVAQAYVFMFNSKNDTIRLKLLVAIVFIAETLHSAFVLRLLYYYTLNVMSSFPAVSIIDWSVPVRTCRL</sequence>
<dbReference type="AlphaFoldDB" id="A0AAW0G729"/>
<feature type="transmembrane region" description="Helical" evidence="1">
    <location>
        <begin position="53"/>
        <end position="76"/>
    </location>
</feature>
<keyword evidence="1" id="KW-0812">Transmembrane</keyword>
<evidence type="ECO:0000256" key="1">
    <source>
        <dbReference type="SAM" id="Phobius"/>
    </source>
</evidence>
<comment type="caution">
    <text evidence="2">The sequence shown here is derived from an EMBL/GenBank/DDBJ whole genome shotgun (WGS) entry which is preliminary data.</text>
</comment>
<evidence type="ECO:0000313" key="3">
    <source>
        <dbReference type="Proteomes" id="UP001385951"/>
    </source>
</evidence>
<reference evidence="2 3" key="1">
    <citation type="submission" date="2022-09" db="EMBL/GenBank/DDBJ databases">
        <authorList>
            <person name="Palmer J.M."/>
        </authorList>
    </citation>
    <scope>NUCLEOTIDE SEQUENCE [LARGE SCALE GENOMIC DNA]</scope>
    <source>
        <strain evidence="2 3">DSM 7382</strain>
    </source>
</reference>
<feature type="transmembrane region" description="Helical" evidence="1">
    <location>
        <begin position="15"/>
        <end position="41"/>
    </location>
</feature>
<gene>
    <name evidence="2" type="ORF">QCA50_007842</name>
</gene>
<keyword evidence="1" id="KW-0472">Membrane</keyword>
<evidence type="ECO:0000313" key="2">
    <source>
        <dbReference type="EMBL" id="KAK7689151.1"/>
    </source>
</evidence>
<keyword evidence="1" id="KW-1133">Transmembrane helix</keyword>
<protein>
    <submittedName>
        <fullName evidence="2">Uncharacterized protein</fullName>
    </submittedName>
</protein>
<organism evidence="2 3">
    <name type="scientific">Cerrena zonata</name>
    <dbReference type="NCBI Taxonomy" id="2478898"/>
    <lineage>
        <taxon>Eukaryota</taxon>
        <taxon>Fungi</taxon>
        <taxon>Dikarya</taxon>
        <taxon>Basidiomycota</taxon>
        <taxon>Agaricomycotina</taxon>
        <taxon>Agaricomycetes</taxon>
        <taxon>Polyporales</taxon>
        <taxon>Cerrenaceae</taxon>
        <taxon>Cerrena</taxon>
    </lineage>
</organism>
<proteinExistence type="predicted"/>
<dbReference type="Proteomes" id="UP001385951">
    <property type="component" value="Unassembled WGS sequence"/>
</dbReference>
<accession>A0AAW0G729</accession>